<dbReference type="SUPFAM" id="SSF88659">
    <property type="entry name" value="Sigma3 and sigma4 domains of RNA polymerase sigma factors"/>
    <property type="match status" value="1"/>
</dbReference>
<organism evidence="7 8">
    <name type="scientific">Thermogemmata fonticola</name>
    <dbReference type="NCBI Taxonomy" id="2755323"/>
    <lineage>
        <taxon>Bacteria</taxon>
        <taxon>Pseudomonadati</taxon>
        <taxon>Planctomycetota</taxon>
        <taxon>Planctomycetia</taxon>
        <taxon>Gemmatales</taxon>
        <taxon>Gemmataceae</taxon>
        <taxon>Thermogemmata</taxon>
    </lineage>
</organism>
<keyword evidence="3" id="KW-0731">Sigma factor</keyword>
<dbReference type="InterPro" id="IPR013249">
    <property type="entry name" value="RNA_pol_sigma70_r4_t2"/>
</dbReference>
<dbReference type="PANTHER" id="PTHR43133:SF8">
    <property type="entry name" value="RNA POLYMERASE SIGMA FACTOR HI_1459-RELATED"/>
    <property type="match status" value="1"/>
</dbReference>
<dbReference type="Pfam" id="PF08281">
    <property type="entry name" value="Sigma70_r4_2"/>
    <property type="match status" value="1"/>
</dbReference>
<dbReference type="GO" id="GO:0003677">
    <property type="term" value="F:DNA binding"/>
    <property type="evidence" value="ECO:0007669"/>
    <property type="project" value="UniProtKB-KW"/>
</dbReference>
<evidence type="ECO:0000313" key="8">
    <source>
        <dbReference type="Proteomes" id="UP000542342"/>
    </source>
</evidence>
<sequence>MWPSREETERLLEAARQGNTQAAEQLLGTHREPLRRLIAARLDPVLARRLDASDIVQDVLLEANQRLIAYLQKPDMPFHLWLRHLAQDRIIDVHRRHRLAQRRSVDREESLQAAAWADDPSATDWAAQLVDTERTPASEAIRRELFRRVTAALWQLPEADREILLLRHQEQLSNQEAALVLGLSEAAASMRYLRALRRLRAILVPHSPQKDSLDSSSEDNRS</sequence>
<keyword evidence="8" id="KW-1185">Reference proteome</keyword>
<accession>A0A7V8VC39</accession>
<dbReference type="GO" id="GO:0016987">
    <property type="term" value="F:sigma factor activity"/>
    <property type="evidence" value="ECO:0007669"/>
    <property type="project" value="UniProtKB-KW"/>
</dbReference>
<feature type="domain" description="RNA polymerase sigma factor 70 region 4 type 2" evidence="6">
    <location>
        <begin position="148"/>
        <end position="199"/>
    </location>
</feature>
<comment type="caution">
    <text evidence="7">The sequence shown here is derived from an EMBL/GenBank/DDBJ whole genome shotgun (WGS) entry which is preliminary data.</text>
</comment>
<evidence type="ECO:0000256" key="4">
    <source>
        <dbReference type="ARBA" id="ARBA00023125"/>
    </source>
</evidence>
<keyword evidence="5" id="KW-0804">Transcription</keyword>
<evidence type="ECO:0000256" key="1">
    <source>
        <dbReference type="ARBA" id="ARBA00010641"/>
    </source>
</evidence>
<dbReference type="InterPro" id="IPR013324">
    <property type="entry name" value="RNA_pol_sigma_r3/r4-like"/>
</dbReference>
<name>A0A7V8VC39_9BACT</name>
<dbReference type="SUPFAM" id="SSF88946">
    <property type="entry name" value="Sigma2 domain of RNA polymerase sigma factors"/>
    <property type="match status" value="1"/>
</dbReference>
<dbReference type="Gene3D" id="1.10.1740.10">
    <property type="match status" value="1"/>
</dbReference>
<evidence type="ECO:0000256" key="3">
    <source>
        <dbReference type="ARBA" id="ARBA00023082"/>
    </source>
</evidence>
<dbReference type="GO" id="GO:0006352">
    <property type="term" value="P:DNA-templated transcription initiation"/>
    <property type="evidence" value="ECO:0007669"/>
    <property type="project" value="InterPro"/>
</dbReference>
<evidence type="ECO:0000259" key="6">
    <source>
        <dbReference type="Pfam" id="PF08281"/>
    </source>
</evidence>
<dbReference type="InterPro" id="IPR013325">
    <property type="entry name" value="RNA_pol_sigma_r2"/>
</dbReference>
<dbReference type="NCBIfam" id="TIGR02937">
    <property type="entry name" value="sigma70-ECF"/>
    <property type="match status" value="1"/>
</dbReference>
<dbReference type="InterPro" id="IPR014284">
    <property type="entry name" value="RNA_pol_sigma-70_dom"/>
</dbReference>
<gene>
    <name evidence="7" type="ORF">H0921_03910</name>
</gene>
<evidence type="ECO:0000313" key="7">
    <source>
        <dbReference type="EMBL" id="MBA2225305.1"/>
    </source>
</evidence>
<comment type="similarity">
    <text evidence="1">Belongs to the sigma-70 factor family. ECF subfamily.</text>
</comment>
<dbReference type="NCBIfam" id="TIGR02984">
    <property type="entry name" value="Sig-70_plancto1"/>
    <property type="match status" value="1"/>
</dbReference>
<reference evidence="7 8" key="1">
    <citation type="submission" date="2020-07" db="EMBL/GenBank/DDBJ databases">
        <title>Thermogemmata thermophila gen. nov., sp. nov., a novel moderate thermophilic planctomycete from a Kamchatka hot spring.</title>
        <authorList>
            <person name="Elcheninov A.G."/>
            <person name="Podosokorskaya O.A."/>
            <person name="Kovaleva O.L."/>
            <person name="Novikov A."/>
            <person name="Bonch-Osmolovskaya E.A."/>
            <person name="Toshchakov S.V."/>
            <person name="Kublanov I.V."/>
        </authorList>
    </citation>
    <scope>NUCLEOTIDE SEQUENCE [LARGE SCALE GENOMIC DNA]</scope>
    <source>
        <strain evidence="7 8">2918</strain>
    </source>
</reference>
<dbReference type="Proteomes" id="UP000542342">
    <property type="component" value="Unassembled WGS sequence"/>
</dbReference>
<dbReference type="PANTHER" id="PTHR43133">
    <property type="entry name" value="RNA POLYMERASE ECF-TYPE SIGMA FACTO"/>
    <property type="match status" value="1"/>
</dbReference>
<dbReference type="Gene3D" id="1.10.10.10">
    <property type="entry name" value="Winged helix-like DNA-binding domain superfamily/Winged helix DNA-binding domain"/>
    <property type="match status" value="1"/>
</dbReference>
<dbReference type="EMBL" id="JACEFB010000002">
    <property type="protein sequence ID" value="MBA2225305.1"/>
    <property type="molecule type" value="Genomic_DNA"/>
</dbReference>
<dbReference type="InterPro" id="IPR014326">
    <property type="entry name" value="RNA_pol_sigma-70_Plancto"/>
</dbReference>
<dbReference type="RefSeq" id="WP_194537138.1">
    <property type="nucleotide sequence ID" value="NZ_JACEFB010000002.1"/>
</dbReference>
<dbReference type="InterPro" id="IPR039425">
    <property type="entry name" value="RNA_pol_sigma-70-like"/>
</dbReference>
<proteinExistence type="inferred from homology"/>
<keyword evidence="4" id="KW-0238">DNA-binding</keyword>
<evidence type="ECO:0000256" key="2">
    <source>
        <dbReference type="ARBA" id="ARBA00023015"/>
    </source>
</evidence>
<dbReference type="InterPro" id="IPR036388">
    <property type="entry name" value="WH-like_DNA-bd_sf"/>
</dbReference>
<keyword evidence="2" id="KW-0805">Transcription regulation</keyword>
<evidence type="ECO:0000256" key="5">
    <source>
        <dbReference type="ARBA" id="ARBA00023163"/>
    </source>
</evidence>
<protein>
    <submittedName>
        <fullName evidence="7">Sigma-70 family RNA polymerase sigma factor</fullName>
    </submittedName>
</protein>
<dbReference type="AlphaFoldDB" id="A0A7V8VC39"/>